<dbReference type="RefSeq" id="WP_344883271.1">
    <property type="nucleotide sequence ID" value="NZ_BAABCJ010000002.1"/>
</dbReference>
<dbReference type="SUPFAM" id="SSF54593">
    <property type="entry name" value="Glyoxalase/Bleomycin resistance protein/Dihydroxybiphenyl dioxygenase"/>
    <property type="match status" value="1"/>
</dbReference>
<dbReference type="CDD" id="cd06588">
    <property type="entry name" value="PhnB_like"/>
    <property type="match status" value="1"/>
</dbReference>
<protein>
    <submittedName>
        <fullName evidence="2">VOC family protein</fullName>
    </submittedName>
</protein>
<dbReference type="InterPro" id="IPR028973">
    <property type="entry name" value="PhnB-like"/>
</dbReference>
<keyword evidence="3" id="KW-1185">Reference proteome</keyword>
<reference evidence="3" key="1">
    <citation type="journal article" date="2019" name="Int. J. Syst. Evol. Microbiol.">
        <title>The Global Catalogue of Microorganisms (GCM) 10K type strain sequencing project: providing services to taxonomists for standard genome sequencing and annotation.</title>
        <authorList>
            <consortium name="The Broad Institute Genomics Platform"/>
            <consortium name="The Broad Institute Genome Sequencing Center for Infectious Disease"/>
            <person name="Wu L."/>
            <person name="Ma J."/>
        </authorList>
    </citation>
    <scope>NUCLEOTIDE SEQUENCE [LARGE SCALE GENOMIC DNA]</scope>
    <source>
        <strain evidence="3">JCM 16961</strain>
    </source>
</reference>
<dbReference type="Pfam" id="PF06983">
    <property type="entry name" value="3-dmu-9_3-mt"/>
    <property type="match status" value="1"/>
</dbReference>
<dbReference type="EMBL" id="BAABCJ010000002">
    <property type="protein sequence ID" value="GAA3705116.1"/>
    <property type="molecule type" value="Genomic_DNA"/>
</dbReference>
<dbReference type="PANTHER" id="PTHR33990">
    <property type="entry name" value="PROTEIN YJDN-RELATED"/>
    <property type="match status" value="1"/>
</dbReference>
<proteinExistence type="predicted"/>
<comment type="caution">
    <text evidence="2">The sequence shown here is derived from an EMBL/GenBank/DDBJ whole genome shotgun (WGS) entry which is preliminary data.</text>
</comment>
<dbReference type="PANTHER" id="PTHR33990:SF1">
    <property type="entry name" value="PROTEIN YJDN"/>
    <property type="match status" value="1"/>
</dbReference>
<evidence type="ECO:0000313" key="2">
    <source>
        <dbReference type="EMBL" id="GAA3705116.1"/>
    </source>
</evidence>
<sequence>MTIGLTPYLQFPGTAREALDFYHAVFGGELDTSTYAEGMGEEGENKDLIMHGSIYVDRGTHIMASDLPPGMEGNGFGTMALSSSGDSPDEDSRLEQWWEALSDGATVNLPLETAPWGDKFGQLTDRFGVSWMFNIAASAS</sequence>
<evidence type="ECO:0000259" key="1">
    <source>
        <dbReference type="Pfam" id="PF06983"/>
    </source>
</evidence>
<organism evidence="2 3">
    <name type="scientific">Zhihengliuella alba</name>
    <dbReference type="NCBI Taxonomy" id="547018"/>
    <lineage>
        <taxon>Bacteria</taxon>
        <taxon>Bacillati</taxon>
        <taxon>Actinomycetota</taxon>
        <taxon>Actinomycetes</taxon>
        <taxon>Micrococcales</taxon>
        <taxon>Micrococcaceae</taxon>
        <taxon>Zhihengliuella</taxon>
    </lineage>
</organism>
<accession>A0ABP7DFX7</accession>
<name>A0ABP7DFX7_9MICC</name>
<gene>
    <name evidence="2" type="ORF">GCM10022377_18530</name>
</gene>
<dbReference type="InterPro" id="IPR029068">
    <property type="entry name" value="Glyas_Bleomycin-R_OHBP_Dase"/>
</dbReference>
<dbReference type="Gene3D" id="3.10.180.10">
    <property type="entry name" value="2,3-Dihydroxybiphenyl 1,2-Dioxygenase, domain 1"/>
    <property type="match status" value="1"/>
</dbReference>
<evidence type="ECO:0000313" key="3">
    <source>
        <dbReference type="Proteomes" id="UP001501536"/>
    </source>
</evidence>
<dbReference type="Proteomes" id="UP001501536">
    <property type="component" value="Unassembled WGS sequence"/>
</dbReference>
<feature type="domain" description="PhnB-like" evidence="1">
    <location>
        <begin position="5"/>
        <end position="131"/>
    </location>
</feature>